<dbReference type="Proteomes" id="UP000010798">
    <property type="component" value="Chromosome"/>
</dbReference>
<dbReference type="OrthoDB" id="283474at2"/>
<evidence type="ECO:0008006" key="4">
    <source>
        <dbReference type="Google" id="ProtNLM"/>
    </source>
</evidence>
<dbReference type="HOGENOM" id="CLU_112039_2_0_0"/>
<dbReference type="Pfam" id="PF11322">
    <property type="entry name" value="DUF3124"/>
    <property type="match status" value="1"/>
</dbReference>
<keyword evidence="3" id="KW-1185">Reference proteome</keyword>
<dbReference type="PROSITE" id="PS51257">
    <property type="entry name" value="PROKAR_LIPOPROTEIN"/>
    <property type="match status" value="1"/>
</dbReference>
<reference evidence="2 3" key="1">
    <citation type="submission" date="2012-02" db="EMBL/GenBank/DDBJ databases">
        <title>Complete sequence of chromosome of Singulisphaera acidiphila DSM 18658.</title>
        <authorList>
            <consortium name="US DOE Joint Genome Institute (JGI-PGF)"/>
            <person name="Lucas S."/>
            <person name="Copeland A."/>
            <person name="Lapidus A."/>
            <person name="Glavina del Rio T."/>
            <person name="Dalin E."/>
            <person name="Tice H."/>
            <person name="Bruce D."/>
            <person name="Goodwin L."/>
            <person name="Pitluck S."/>
            <person name="Peters L."/>
            <person name="Ovchinnikova G."/>
            <person name="Chertkov O."/>
            <person name="Kyrpides N."/>
            <person name="Mavromatis K."/>
            <person name="Ivanova N."/>
            <person name="Brettin T."/>
            <person name="Detter J.C."/>
            <person name="Han C."/>
            <person name="Larimer F."/>
            <person name="Land M."/>
            <person name="Hauser L."/>
            <person name="Markowitz V."/>
            <person name="Cheng J.-F."/>
            <person name="Hugenholtz P."/>
            <person name="Woyke T."/>
            <person name="Wu D."/>
            <person name="Tindall B."/>
            <person name="Pomrenke H."/>
            <person name="Brambilla E."/>
            <person name="Klenk H.-P."/>
            <person name="Eisen J.A."/>
        </authorList>
    </citation>
    <scope>NUCLEOTIDE SEQUENCE [LARGE SCALE GENOMIC DNA]</scope>
    <source>
        <strain evidence="3">ATCC BAA-1392 / DSM 18658 / VKM B-2454 / MOB10</strain>
    </source>
</reference>
<keyword evidence="1" id="KW-0732">Signal</keyword>
<organism evidence="2 3">
    <name type="scientific">Singulisphaera acidiphila (strain ATCC BAA-1392 / DSM 18658 / VKM B-2454 / MOB10)</name>
    <dbReference type="NCBI Taxonomy" id="886293"/>
    <lineage>
        <taxon>Bacteria</taxon>
        <taxon>Pseudomonadati</taxon>
        <taxon>Planctomycetota</taxon>
        <taxon>Planctomycetia</taxon>
        <taxon>Isosphaerales</taxon>
        <taxon>Isosphaeraceae</taxon>
        <taxon>Singulisphaera</taxon>
    </lineage>
</organism>
<name>L0DFS8_SINAD</name>
<dbReference type="AlphaFoldDB" id="L0DFS8"/>
<feature type="chain" id="PRO_5003940127" description="DUF3124 domain-containing protein" evidence="1">
    <location>
        <begin position="24"/>
        <end position="188"/>
    </location>
</feature>
<dbReference type="KEGG" id="saci:Sinac_3449"/>
<dbReference type="EMBL" id="CP003364">
    <property type="protein sequence ID" value="AGA27710.1"/>
    <property type="molecule type" value="Genomic_DNA"/>
</dbReference>
<evidence type="ECO:0000256" key="1">
    <source>
        <dbReference type="SAM" id="SignalP"/>
    </source>
</evidence>
<dbReference type="eggNOG" id="ENOG5032TD0">
    <property type="taxonomic scope" value="Bacteria"/>
</dbReference>
<dbReference type="RefSeq" id="WP_015246855.1">
    <property type="nucleotide sequence ID" value="NC_019892.1"/>
</dbReference>
<feature type="signal peptide" evidence="1">
    <location>
        <begin position="1"/>
        <end position="23"/>
    </location>
</feature>
<dbReference type="InterPro" id="IPR021471">
    <property type="entry name" value="DUF3124"/>
</dbReference>
<sequence length="188" mass="19504">MRRTVVGAAIVLASLLVSGTSCGPGGGPGAGAPGPASPLGGLPRPGVAEFVIGPDFQAVAGQTVYVPVYSHVFTSNDARPFGLAVTLSVRNTDRVQPIILVSVKYHDRDGRLVRDALKKPLRIAPLASMDFFVEESDSTGGYSASYVLEWVAERPVSAPVAEAVMIGTASTQGISFVCPGRVVAERNP</sequence>
<evidence type="ECO:0000313" key="2">
    <source>
        <dbReference type="EMBL" id="AGA27710.1"/>
    </source>
</evidence>
<protein>
    <recommendedName>
        <fullName evidence="4">DUF3124 domain-containing protein</fullName>
    </recommendedName>
</protein>
<gene>
    <name evidence="2" type="ordered locus">Sinac_3449</name>
</gene>
<dbReference type="STRING" id="886293.Sinac_3449"/>
<proteinExistence type="predicted"/>
<accession>L0DFS8</accession>
<evidence type="ECO:0000313" key="3">
    <source>
        <dbReference type="Proteomes" id="UP000010798"/>
    </source>
</evidence>